<evidence type="ECO:0008006" key="3">
    <source>
        <dbReference type="Google" id="ProtNLM"/>
    </source>
</evidence>
<dbReference type="Proteomes" id="UP001597475">
    <property type="component" value="Unassembled WGS sequence"/>
</dbReference>
<dbReference type="EMBL" id="JBHUMK010000022">
    <property type="protein sequence ID" value="MFD2608963.1"/>
    <property type="molecule type" value="Genomic_DNA"/>
</dbReference>
<evidence type="ECO:0000313" key="2">
    <source>
        <dbReference type="Proteomes" id="UP001597475"/>
    </source>
</evidence>
<gene>
    <name evidence="1" type="ORF">ACFSR9_05835</name>
</gene>
<comment type="caution">
    <text evidence="1">The sequence shown here is derived from an EMBL/GenBank/DDBJ whole genome shotgun (WGS) entry which is preliminary data.</text>
</comment>
<evidence type="ECO:0000313" key="1">
    <source>
        <dbReference type="EMBL" id="MFD2608963.1"/>
    </source>
</evidence>
<protein>
    <recommendedName>
        <fullName evidence="3">HNH endonuclease</fullName>
    </recommendedName>
</protein>
<organism evidence="1 2">
    <name type="scientific">Deinococcus taklimakanensis</name>
    <dbReference type="NCBI Taxonomy" id="536443"/>
    <lineage>
        <taxon>Bacteria</taxon>
        <taxon>Thermotogati</taxon>
        <taxon>Deinococcota</taxon>
        <taxon>Deinococci</taxon>
        <taxon>Deinococcales</taxon>
        <taxon>Deinococcaceae</taxon>
        <taxon>Deinococcus</taxon>
    </lineage>
</organism>
<name>A0ABW5P1E3_9DEIO</name>
<keyword evidence="2" id="KW-1185">Reference proteome</keyword>
<proteinExistence type="predicted"/>
<accession>A0ABW5P1E3</accession>
<dbReference type="RefSeq" id="WP_386843960.1">
    <property type="nucleotide sequence ID" value="NZ_JBHUMK010000022.1"/>
</dbReference>
<sequence length="364" mass="41418">MSLPTTRQQRRAQRRLLEKKLGKHTVVAFVRSAEINAREGQIIRTAMRLQLKEGSGRMRCFICGHSGTERLKMTREHIIPKWILNLHDLHDETLHLLNGSRISYRQLTIPTCVRCNGALSKVEGRLKRAFEARDIVWLRSPAGEDDLIVLASKIYLGLRAKQVGLRDHVNSKDSILLGGDHLESFDPYIFYLLQTARFATSVHGNHNRPGHLPASAVAFRSALDDFMLEDANLGELSLRINGVCVLASLRDGGDARQRLEANNPQLMRRTLGDESGPDREDLREIDELILWTQMGYLSSRRVHDGERLHSFQHDLGHLQIILETGGTYAPLTRTEERTFVADRLRERGFVLEFREDAPPASVWL</sequence>
<reference evidence="2" key="1">
    <citation type="journal article" date="2019" name="Int. J. Syst. Evol. Microbiol.">
        <title>The Global Catalogue of Microorganisms (GCM) 10K type strain sequencing project: providing services to taxonomists for standard genome sequencing and annotation.</title>
        <authorList>
            <consortium name="The Broad Institute Genomics Platform"/>
            <consortium name="The Broad Institute Genome Sequencing Center for Infectious Disease"/>
            <person name="Wu L."/>
            <person name="Ma J."/>
        </authorList>
    </citation>
    <scope>NUCLEOTIDE SEQUENCE [LARGE SCALE GENOMIC DNA]</scope>
    <source>
        <strain evidence="2">KCTC 33842</strain>
    </source>
</reference>